<dbReference type="Pfam" id="PF01345">
    <property type="entry name" value="DUF11"/>
    <property type="match status" value="2"/>
</dbReference>
<dbReference type="PANTHER" id="PTHR34819">
    <property type="entry name" value="LARGE CYSTEINE-RICH PERIPLASMIC PROTEIN OMCB"/>
    <property type="match status" value="1"/>
</dbReference>
<dbReference type="RefSeq" id="WP_011529459.1">
    <property type="nucleotide sequence ID" value="NC_008025.1"/>
</dbReference>
<dbReference type="PANTHER" id="PTHR34819:SF3">
    <property type="entry name" value="CELL SURFACE PROTEIN"/>
    <property type="match status" value="1"/>
</dbReference>
<evidence type="ECO:0000259" key="3">
    <source>
        <dbReference type="Pfam" id="PF01345"/>
    </source>
</evidence>
<sequence length="775" mass="78039">MKRWIRALLPALGLLGLGTVTAQSVPLAQRVTETGTINYVTTGASFRANSTNSTTGASCLLTSSTAASVAGYSVANGAVSPARTADQTVPTGANVTKAYLYWTASAGETGYNGGAPLIDNSVKFYVNGTNPPATNNVTASRTWSGSVAPSGGNAAVTRTQFGMGAFADVTSIVRSNPNAQFRMDDLTVFNASGSQTCNTSTMYGNWGLYIIYSLPSESNKTLALFDGLQYIGGTGGYASAASASVTLSGLRVPNAAPGTEKIAKTTLLVSEGDASTGASNDSLTLNTNLDAAFGVSNSLNPANDVFNGSITVGPTDGGTATGYTSSTSPGVVGGLDLDTFDLSNRVSSGTTSLTATVDSASGELLMLYSAVLMATTTTADLSVTKSAPATQQGAGTLTYTITASNAGPHEAYNVVVSDPLPAGVTFVSASGGGSYDAATRRVTWTIGKFLANTSQTYTVAVTVPNAAATYPNTVSVSSGSFDPVSANNSATASTVVTPTPDLTLTKTGPQYARPSTVANTDPTAGPVVAAQDSFISYTLTVNTANASATGTTTVTDTLPAGLSWAGGTSNYTAGPGTWTCGVSGQTITCTTPGPIVVGTPQTITLQNVRVGPGTAAGATFTNTATVSNPNEAAADNNAGNTGTATTRLILTQVSKQVRTLPGGTFGTSASVRPGDLLEYCIDTRNLGGADLANYVLSDTLNRNGRSLTSVTTDPAYGGKAIKWTRTPASGTATSSNATAAAGDDAGTLTDTSLSVNLGTLAAGETVRTCFQVQVR</sequence>
<feature type="region of interest" description="Disordered" evidence="1">
    <location>
        <begin position="500"/>
        <end position="524"/>
    </location>
</feature>
<protein>
    <recommendedName>
        <fullName evidence="3">DUF11 domain-containing protein</fullName>
    </recommendedName>
</protein>
<dbReference type="Gene3D" id="2.60.40.1170">
    <property type="entry name" value="Mu homology domain, subdomain B"/>
    <property type="match status" value="1"/>
</dbReference>
<feature type="chain" id="PRO_5004191688" description="DUF11 domain-containing protein" evidence="2">
    <location>
        <begin position="23"/>
        <end position="775"/>
    </location>
</feature>
<evidence type="ECO:0000313" key="4">
    <source>
        <dbReference type="EMBL" id="ABF44615.1"/>
    </source>
</evidence>
<evidence type="ECO:0000256" key="1">
    <source>
        <dbReference type="SAM" id="MobiDB-lite"/>
    </source>
</evidence>
<evidence type="ECO:0000313" key="5">
    <source>
        <dbReference type="Proteomes" id="UP000002431"/>
    </source>
</evidence>
<keyword evidence="2" id="KW-0732">Signal</keyword>
<name>Q1J1L9_DEIGD</name>
<dbReference type="InterPro" id="IPR051172">
    <property type="entry name" value="Chlamydia_OmcB"/>
</dbReference>
<dbReference type="EMBL" id="CP000359">
    <property type="protein sequence ID" value="ABF44615.1"/>
    <property type="molecule type" value="Genomic_DNA"/>
</dbReference>
<dbReference type="Proteomes" id="UP000002431">
    <property type="component" value="Chromosome"/>
</dbReference>
<dbReference type="STRING" id="319795.Dgeo_0312"/>
<evidence type="ECO:0000256" key="2">
    <source>
        <dbReference type="SAM" id="SignalP"/>
    </source>
</evidence>
<dbReference type="InterPro" id="IPR001434">
    <property type="entry name" value="OmcB-like_DUF11"/>
</dbReference>
<dbReference type="HOGENOM" id="CLU_360837_0_0_0"/>
<dbReference type="NCBIfam" id="TIGR01451">
    <property type="entry name" value="B_ant_repeat"/>
    <property type="match status" value="1"/>
</dbReference>
<dbReference type="eggNOG" id="COG1361">
    <property type="taxonomic scope" value="Bacteria"/>
</dbReference>
<accession>Q1J1L9</accession>
<feature type="domain" description="DUF11" evidence="3">
    <location>
        <begin position="380"/>
        <end position="493"/>
    </location>
</feature>
<dbReference type="KEGG" id="dge:Dgeo_0312"/>
<proteinExistence type="predicted"/>
<reference evidence="4" key="1">
    <citation type="submission" date="2006-04" db="EMBL/GenBank/DDBJ databases">
        <title>Complete sequence of chromosome of Deinococcus geothermalis DSM 11300.</title>
        <authorList>
            <consortium name="US DOE Joint Genome Institute"/>
            <person name="Copeland A."/>
            <person name="Lucas S."/>
            <person name="Lapidus A."/>
            <person name="Barry K."/>
            <person name="Detter J.C."/>
            <person name="Glavina del Rio T."/>
            <person name="Hammon N."/>
            <person name="Israni S."/>
            <person name="Dalin E."/>
            <person name="Tice H."/>
            <person name="Pitluck S."/>
            <person name="Brettin T."/>
            <person name="Bruce D."/>
            <person name="Han C."/>
            <person name="Tapia R."/>
            <person name="Saunders E."/>
            <person name="Gilna P."/>
            <person name="Schmutz J."/>
            <person name="Larimer F."/>
            <person name="Land M."/>
            <person name="Hauser L."/>
            <person name="Kyrpides N."/>
            <person name="Kim E."/>
            <person name="Daly M.J."/>
            <person name="Fredrickson J.K."/>
            <person name="Makarova K.S."/>
            <person name="Gaidamakova E.K."/>
            <person name="Zhai M."/>
            <person name="Richardson P."/>
        </authorList>
    </citation>
    <scope>NUCLEOTIDE SEQUENCE</scope>
    <source>
        <strain evidence="4">DSM 11300</strain>
    </source>
</reference>
<feature type="signal peptide" evidence="2">
    <location>
        <begin position="1"/>
        <end position="22"/>
    </location>
</feature>
<feature type="domain" description="DUF11" evidence="3">
    <location>
        <begin position="528"/>
        <end position="640"/>
    </location>
</feature>
<dbReference type="AlphaFoldDB" id="Q1J1L9"/>
<gene>
    <name evidence="4" type="ordered locus">Dgeo_0312</name>
</gene>
<dbReference type="InterPro" id="IPR047589">
    <property type="entry name" value="DUF11_rpt"/>
</dbReference>
<organism evidence="4 5">
    <name type="scientific">Deinococcus geothermalis (strain DSM 11300 / CIP 105573 / AG-3a)</name>
    <dbReference type="NCBI Taxonomy" id="319795"/>
    <lineage>
        <taxon>Bacteria</taxon>
        <taxon>Thermotogati</taxon>
        <taxon>Deinococcota</taxon>
        <taxon>Deinococci</taxon>
        <taxon>Deinococcales</taxon>
        <taxon>Deinococcaceae</taxon>
        <taxon>Deinococcus</taxon>
    </lineage>
</organism>
<keyword evidence="5" id="KW-1185">Reference proteome</keyword>